<protein>
    <submittedName>
        <fullName evidence="1">Uncharacterized protein</fullName>
    </submittedName>
</protein>
<evidence type="ECO:0000313" key="1">
    <source>
        <dbReference type="EMBL" id="JAD88789.1"/>
    </source>
</evidence>
<proteinExistence type="predicted"/>
<accession>A0A0A9DJN6</accession>
<sequence length="38" mass="4242">MIVMAALKLLISYDSPVRGYYGISSSLEWSACCPTQWT</sequence>
<reference evidence="1" key="2">
    <citation type="journal article" date="2015" name="Data Brief">
        <title>Shoot transcriptome of the giant reed, Arundo donax.</title>
        <authorList>
            <person name="Barrero R.A."/>
            <person name="Guerrero F.D."/>
            <person name="Moolhuijzen P."/>
            <person name="Goolsby J.A."/>
            <person name="Tidwell J."/>
            <person name="Bellgard S.E."/>
            <person name="Bellgard M.I."/>
        </authorList>
    </citation>
    <scope>NUCLEOTIDE SEQUENCE</scope>
    <source>
        <tissue evidence="1">Shoot tissue taken approximately 20 cm above the soil surface</tissue>
    </source>
</reference>
<dbReference type="EMBL" id="GBRH01209106">
    <property type="protein sequence ID" value="JAD88789.1"/>
    <property type="molecule type" value="Transcribed_RNA"/>
</dbReference>
<reference evidence="1" key="1">
    <citation type="submission" date="2014-09" db="EMBL/GenBank/DDBJ databases">
        <authorList>
            <person name="Magalhaes I.L.F."/>
            <person name="Oliveira U."/>
            <person name="Santos F.R."/>
            <person name="Vidigal T.H.D.A."/>
            <person name="Brescovit A.D."/>
            <person name="Santos A.J."/>
        </authorList>
    </citation>
    <scope>NUCLEOTIDE SEQUENCE</scope>
    <source>
        <tissue evidence="1">Shoot tissue taken approximately 20 cm above the soil surface</tissue>
    </source>
</reference>
<organism evidence="1">
    <name type="scientific">Arundo donax</name>
    <name type="common">Giant reed</name>
    <name type="synonym">Donax arundinaceus</name>
    <dbReference type="NCBI Taxonomy" id="35708"/>
    <lineage>
        <taxon>Eukaryota</taxon>
        <taxon>Viridiplantae</taxon>
        <taxon>Streptophyta</taxon>
        <taxon>Embryophyta</taxon>
        <taxon>Tracheophyta</taxon>
        <taxon>Spermatophyta</taxon>
        <taxon>Magnoliopsida</taxon>
        <taxon>Liliopsida</taxon>
        <taxon>Poales</taxon>
        <taxon>Poaceae</taxon>
        <taxon>PACMAD clade</taxon>
        <taxon>Arundinoideae</taxon>
        <taxon>Arundineae</taxon>
        <taxon>Arundo</taxon>
    </lineage>
</organism>
<dbReference type="AlphaFoldDB" id="A0A0A9DJN6"/>
<name>A0A0A9DJN6_ARUDO</name>